<name>A0A073IC13_9SPIT</name>
<organism evidence="1 2">
    <name type="scientific">Oxytricha trifallax</name>
    <dbReference type="NCBI Taxonomy" id="1172189"/>
    <lineage>
        <taxon>Eukaryota</taxon>
        <taxon>Sar</taxon>
        <taxon>Alveolata</taxon>
        <taxon>Ciliophora</taxon>
        <taxon>Intramacronucleata</taxon>
        <taxon>Spirotrichea</taxon>
        <taxon>Stichotrichia</taxon>
        <taxon>Sporadotrichida</taxon>
        <taxon>Oxytrichidae</taxon>
        <taxon>Oxytrichinae</taxon>
        <taxon>Oxytricha</taxon>
    </lineage>
</organism>
<protein>
    <submittedName>
        <fullName evidence="1">Uncharacterized protein</fullName>
    </submittedName>
</protein>
<dbReference type="Proteomes" id="UP000053232">
    <property type="component" value="Unassembled WGS sequence"/>
</dbReference>
<dbReference type="AlphaFoldDB" id="A0A073IC13"/>
<sequence>MESLMQNLKIDNEEEKKEIAQISITPLISQFLADPNFSFLSCIQNVVKYAAEKKGLPIRIVPSLLFGERREIIQKHWDQQSKKQKIAKVTGMTPSTLEPCYTIIKNIPILVNNDKIAYVNLTRQLSEPSSQSWTYSPFEVMKKNIDVESLIGQFKSQDNEHQVLWFYLEFVKEGYPKAYFFLKNQRIPQEIQFDDIDQIQGFLKKHLVTNDINKPVTLNSTSLSWYRLQFNLNQAIKGII</sequence>
<keyword evidence="2" id="KW-1185">Reference proteome</keyword>
<proteinExistence type="predicted"/>
<comment type="caution">
    <text evidence="1">The sequence shown here is derived from an EMBL/GenBank/DDBJ whole genome shotgun (WGS) entry which is preliminary data.</text>
</comment>
<accession>A0A073IC13</accession>
<evidence type="ECO:0000313" key="2">
    <source>
        <dbReference type="Proteomes" id="UP000053232"/>
    </source>
</evidence>
<reference evidence="2" key="1">
    <citation type="journal article" date="2014" name="Cell">
        <title>The Architecture of a Scrambled Genome Reveals Massive Levels of Genomic Rearrangement during Development.</title>
        <authorList>
            <person name="Chen X."/>
            <person name="Bracht J.R."/>
            <person name="Goldman A.D."/>
            <person name="Dolzhenko E."/>
            <person name="Clay D.M."/>
            <person name="Swart E.C."/>
            <person name="Perlman D.H."/>
            <person name="Doak T.G."/>
            <person name="Stuart A."/>
            <person name="Amemiya C.T."/>
            <person name="Sebra R.P."/>
            <person name="Landweber L.F."/>
        </authorList>
    </citation>
    <scope>NUCLEOTIDE SEQUENCE [LARGE SCALE GENOMIC DNA]</scope>
    <source>
        <strain evidence="2">JRB310</strain>
    </source>
</reference>
<dbReference type="EMBL" id="ARYC01001748">
    <property type="protein sequence ID" value="KEJ82947.1"/>
    <property type="molecule type" value="Genomic_DNA"/>
</dbReference>
<gene>
    <name evidence="1" type="ORF">OXYTRIMIC_279</name>
</gene>
<evidence type="ECO:0000313" key="1">
    <source>
        <dbReference type="EMBL" id="KEJ82947.1"/>
    </source>
</evidence>